<dbReference type="InterPro" id="IPR053793">
    <property type="entry name" value="PB1-like"/>
</dbReference>
<feature type="domain" description="PB1" evidence="2">
    <location>
        <begin position="10"/>
        <end position="91"/>
    </location>
</feature>
<dbReference type="Pfam" id="PF00564">
    <property type="entry name" value="PB1"/>
    <property type="match status" value="1"/>
</dbReference>
<dbReference type="SMART" id="SM00666">
    <property type="entry name" value="PB1"/>
    <property type="match status" value="1"/>
</dbReference>
<dbReference type="GO" id="GO:0070971">
    <property type="term" value="C:endoplasmic reticulum exit site"/>
    <property type="evidence" value="ECO:0007669"/>
    <property type="project" value="TreeGrafter"/>
</dbReference>
<feature type="non-terminal residue" evidence="3">
    <location>
        <position position="250"/>
    </location>
</feature>
<dbReference type="PANTHER" id="PTHR15335">
    <property type="entry name" value="PROTEIN TFG"/>
    <property type="match status" value="1"/>
</dbReference>
<proteinExistence type="predicted"/>
<dbReference type="GO" id="GO:0048208">
    <property type="term" value="P:COPII vesicle coating"/>
    <property type="evidence" value="ECO:0007669"/>
    <property type="project" value="InterPro"/>
</dbReference>
<dbReference type="Proteomes" id="UP000053661">
    <property type="component" value="Unassembled WGS sequence"/>
</dbReference>
<dbReference type="PROSITE" id="PS51745">
    <property type="entry name" value="PB1"/>
    <property type="match status" value="1"/>
</dbReference>
<name>A0A093DZL1_TAUER</name>
<protein>
    <submittedName>
        <fullName evidence="3">Protein TFG</fullName>
    </submittedName>
</protein>
<dbReference type="EMBL" id="KL453672">
    <property type="protein sequence ID" value="KFV07586.1"/>
    <property type="molecule type" value="Genomic_DNA"/>
</dbReference>
<dbReference type="GO" id="GO:0042802">
    <property type="term" value="F:identical protein binding"/>
    <property type="evidence" value="ECO:0007669"/>
    <property type="project" value="InterPro"/>
</dbReference>
<keyword evidence="4" id="KW-1185">Reference proteome</keyword>
<dbReference type="FunFam" id="3.10.20.90:FF:000045">
    <property type="entry name" value="TFG isoform 1"/>
    <property type="match status" value="1"/>
</dbReference>
<evidence type="ECO:0000256" key="1">
    <source>
        <dbReference type="SAM" id="MobiDB-lite"/>
    </source>
</evidence>
<reference evidence="3 4" key="1">
    <citation type="submission" date="2014-04" db="EMBL/GenBank/DDBJ databases">
        <title>Genome evolution of avian class.</title>
        <authorList>
            <person name="Zhang G."/>
            <person name="Li C."/>
        </authorList>
    </citation>
    <scope>NUCLEOTIDE SEQUENCE [LARGE SCALE GENOMIC DNA]</scope>
    <source>
        <strain evidence="3">BGI_N340</strain>
    </source>
</reference>
<dbReference type="InterPro" id="IPR033512">
    <property type="entry name" value="TFG"/>
</dbReference>
<feature type="region of interest" description="Disordered" evidence="1">
    <location>
        <begin position="193"/>
        <end position="250"/>
    </location>
</feature>
<feature type="compositionally biased region" description="Low complexity" evidence="1">
    <location>
        <begin position="215"/>
        <end position="232"/>
    </location>
</feature>
<dbReference type="CDD" id="cd06401">
    <property type="entry name" value="PB1_TFG"/>
    <property type="match status" value="1"/>
</dbReference>
<sequence length="250" mass="27653">MNGQLDLSGKLIIKAQLGEDIRRIPIHNEDITYDELVLMMQRVFRGKLLSNDEVTIKYKDEDGDLITIFDSSDLSFAIQCSRILKLTLFVNGQPRPLESNQVKYLRRELIELRNKVNRLLDLQYICMKMFQFSRISNWAFCFVDAVDGREEKPAAADSNVKPSTQVIAASMSAFDPLKNQDEISKNVMSAFGLTDDQVSGPPSAPAEERSGTPDSIASSSSAAHPPGVQAQQPPYPGAQPPAGQVEGTLH</sequence>
<gene>
    <name evidence="3" type="ORF">N340_03256</name>
</gene>
<accession>A0A093DZL1</accession>
<dbReference type="AlphaFoldDB" id="A0A093DZL1"/>
<evidence type="ECO:0000313" key="4">
    <source>
        <dbReference type="Proteomes" id="UP000053661"/>
    </source>
</evidence>
<dbReference type="InterPro" id="IPR000270">
    <property type="entry name" value="PB1_dom"/>
</dbReference>
<dbReference type="Gene3D" id="3.10.20.90">
    <property type="entry name" value="Phosphatidylinositol 3-kinase Catalytic Subunit, Chain A, domain 1"/>
    <property type="match status" value="1"/>
</dbReference>
<dbReference type="SUPFAM" id="SSF54277">
    <property type="entry name" value="CAD &amp; PB1 domains"/>
    <property type="match status" value="1"/>
</dbReference>
<organism evidence="3 4">
    <name type="scientific">Tauraco erythrolophus</name>
    <name type="common">Red-crested turaco</name>
    <dbReference type="NCBI Taxonomy" id="121530"/>
    <lineage>
        <taxon>Eukaryota</taxon>
        <taxon>Metazoa</taxon>
        <taxon>Chordata</taxon>
        <taxon>Craniata</taxon>
        <taxon>Vertebrata</taxon>
        <taxon>Euteleostomi</taxon>
        <taxon>Archelosauria</taxon>
        <taxon>Archosauria</taxon>
        <taxon>Dinosauria</taxon>
        <taxon>Saurischia</taxon>
        <taxon>Theropoda</taxon>
        <taxon>Coelurosauria</taxon>
        <taxon>Aves</taxon>
        <taxon>Neognathae</taxon>
        <taxon>Neoaves</taxon>
        <taxon>Otidimorphae</taxon>
        <taxon>Musophagiformes</taxon>
        <taxon>Musophagidae</taxon>
        <taxon>Tauraco</taxon>
    </lineage>
</organism>
<evidence type="ECO:0000259" key="2">
    <source>
        <dbReference type="PROSITE" id="PS51745"/>
    </source>
</evidence>
<dbReference type="InterPro" id="IPR034857">
    <property type="entry name" value="PB1_TFG"/>
</dbReference>
<dbReference type="PANTHER" id="PTHR15335:SF7">
    <property type="entry name" value="PROTEIN TFG"/>
    <property type="match status" value="1"/>
</dbReference>
<evidence type="ECO:0000313" key="3">
    <source>
        <dbReference type="EMBL" id="KFV07586.1"/>
    </source>
</evidence>